<evidence type="ECO:0000256" key="12">
    <source>
        <dbReference type="SAM" id="MobiDB-lite"/>
    </source>
</evidence>
<evidence type="ECO:0000313" key="15">
    <source>
        <dbReference type="Proteomes" id="UP000474676"/>
    </source>
</evidence>
<feature type="domain" description="AAA+ ATPase" evidence="13">
    <location>
        <begin position="38"/>
        <end position="189"/>
    </location>
</feature>
<dbReference type="GeneID" id="303115295"/>
<organism evidence="14 15">
    <name type="scientific">Hornefia butyriciproducens</name>
    <dbReference type="NCBI Taxonomy" id="2652293"/>
    <lineage>
        <taxon>Bacteria</taxon>
        <taxon>Bacillati</taxon>
        <taxon>Bacillota</taxon>
        <taxon>Clostridia</taxon>
        <taxon>Peptostreptococcales</taxon>
        <taxon>Anaerovoracaceae</taxon>
        <taxon>Hornefia</taxon>
    </lineage>
</organism>
<comment type="caution">
    <text evidence="14">The sequence shown here is derived from an EMBL/GenBank/DDBJ whole genome shotgun (WGS) entry which is preliminary data.</text>
</comment>
<evidence type="ECO:0000256" key="9">
    <source>
        <dbReference type="ARBA" id="ARBA00022840"/>
    </source>
</evidence>
<dbReference type="InterPro" id="IPR003593">
    <property type="entry name" value="AAA+_ATPase"/>
</dbReference>
<dbReference type="NCBIfam" id="NF004046">
    <property type="entry name" value="PRK05563.1"/>
    <property type="match status" value="1"/>
</dbReference>
<keyword evidence="6" id="KW-0479">Metal-binding</keyword>
<dbReference type="InterPro" id="IPR008921">
    <property type="entry name" value="DNA_pol3_clamp-load_cplx_C"/>
</dbReference>
<protein>
    <recommendedName>
        <fullName evidence="2">DNA-directed DNA polymerase</fullName>
        <ecNumber evidence="2">2.7.7.7</ecNumber>
    </recommendedName>
</protein>
<evidence type="ECO:0000256" key="1">
    <source>
        <dbReference type="ARBA" id="ARBA00006360"/>
    </source>
</evidence>
<dbReference type="PANTHER" id="PTHR11669:SF0">
    <property type="entry name" value="PROTEIN STICHEL-LIKE 2"/>
    <property type="match status" value="1"/>
</dbReference>
<dbReference type="InterPro" id="IPR050238">
    <property type="entry name" value="DNA_Rep/Repair_Clamp_Loader"/>
</dbReference>
<keyword evidence="5" id="KW-0235">DNA replication</keyword>
<dbReference type="InterPro" id="IPR027417">
    <property type="entry name" value="P-loop_NTPase"/>
</dbReference>
<dbReference type="RefSeq" id="WP_154574680.1">
    <property type="nucleotide sequence ID" value="NZ_VUMZ01000007.1"/>
</dbReference>
<comment type="similarity">
    <text evidence="1">Belongs to the DnaX/STICHEL family.</text>
</comment>
<accession>A0A6L5Y6M5</accession>
<keyword evidence="3 14" id="KW-0808">Transferase</keyword>
<dbReference type="GO" id="GO:0006261">
    <property type="term" value="P:DNA-templated DNA replication"/>
    <property type="evidence" value="ECO:0007669"/>
    <property type="project" value="TreeGrafter"/>
</dbReference>
<dbReference type="Gene3D" id="1.10.8.60">
    <property type="match status" value="1"/>
</dbReference>
<dbReference type="CDD" id="cd00009">
    <property type="entry name" value="AAA"/>
    <property type="match status" value="1"/>
</dbReference>
<keyword evidence="15" id="KW-1185">Reference proteome</keyword>
<dbReference type="InterPro" id="IPR045085">
    <property type="entry name" value="HLD_clamp_pol_III_gamma_tau"/>
</dbReference>
<evidence type="ECO:0000256" key="5">
    <source>
        <dbReference type="ARBA" id="ARBA00022705"/>
    </source>
</evidence>
<evidence type="ECO:0000256" key="7">
    <source>
        <dbReference type="ARBA" id="ARBA00022741"/>
    </source>
</evidence>
<dbReference type="GO" id="GO:0003887">
    <property type="term" value="F:DNA-directed DNA polymerase activity"/>
    <property type="evidence" value="ECO:0007669"/>
    <property type="project" value="UniProtKB-KW"/>
</dbReference>
<dbReference type="Gene3D" id="1.20.272.10">
    <property type="match status" value="1"/>
</dbReference>
<keyword evidence="4 14" id="KW-0548">Nucleotidyltransferase</keyword>
<dbReference type="NCBIfam" id="TIGR02397">
    <property type="entry name" value="dnaX_nterm"/>
    <property type="match status" value="1"/>
</dbReference>
<dbReference type="Pfam" id="PF13177">
    <property type="entry name" value="DNA_pol3_delta2"/>
    <property type="match status" value="1"/>
</dbReference>
<evidence type="ECO:0000256" key="6">
    <source>
        <dbReference type="ARBA" id="ARBA00022723"/>
    </source>
</evidence>
<dbReference type="AlphaFoldDB" id="A0A6L5Y6M5"/>
<sequence>MKQYLALYRENRPETFSQVLGQEHIVKILRHQIATDTVAHAYLFCGTRGTGKTTMARILAKAVNCTGESGEKPCGVCDTCRDIAAGRYVDVVEIDAASNNGVEDVRDLRESVNYPPVVGRKKVYIIDEVHMMTTNAFNAFLKTLEEPPADVIFILATTDPEKLPPTVLSRCMRLDFKRVSGREIRENMRRICAAHGVEITEDALALLAMNADGSVRDSLSLLEQCMSSGEPLLDRDVILEFLGAASVEFYADLTERTLEHDVAGALLLLEEALQEGKDIRQLMHGWMEYYRSLLIAKFVKEPQDMLNMSLENIDLLKEQAGHIRLEALNRNIVTLAHTISDARYSTQARILMEVAIVTIAEDMEYAGRAETQTGGATAQPRRAAETGRTSGGAAAGHDVSSRRTKAGSPGRSASPRAPRQEMPASNNSRLPKSAEAPAAEQNAGTEPAARAPADSSDRLDEIWRDVCEADGLSQNSAGATMRNARLASMNDSEFKLIVSGDMARRMLERNSEQICDLMEQRTGRRRKMVVREMKQEGNRSKDERLQQVASEAADILGTKVDIR</sequence>
<dbReference type="GO" id="GO:0005524">
    <property type="term" value="F:ATP binding"/>
    <property type="evidence" value="ECO:0007669"/>
    <property type="project" value="UniProtKB-KW"/>
</dbReference>
<dbReference type="Gene3D" id="3.40.50.300">
    <property type="entry name" value="P-loop containing nucleotide triphosphate hydrolases"/>
    <property type="match status" value="1"/>
</dbReference>
<name>A0A6L5Y6M5_9FIRM</name>
<evidence type="ECO:0000256" key="2">
    <source>
        <dbReference type="ARBA" id="ARBA00012417"/>
    </source>
</evidence>
<dbReference type="SMART" id="SM00382">
    <property type="entry name" value="AAA"/>
    <property type="match status" value="1"/>
</dbReference>
<dbReference type="CDD" id="cd18137">
    <property type="entry name" value="HLD_clamp_pol_III_gamma_tau"/>
    <property type="match status" value="1"/>
</dbReference>
<dbReference type="GO" id="GO:0046872">
    <property type="term" value="F:metal ion binding"/>
    <property type="evidence" value="ECO:0007669"/>
    <property type="project" value="UniProtKB-KW"/>
</dbReference>
<evidence type="ECO:0000256" key="11">
    <source>
        <dbReference type="ARBA" id="ARBA00049244"/>
    </source>
</evidence>
<keyword evidence="10" id="KW-0239">DNA-directed DNA polymerase</keyword>
<keyword evidence="7" id="KW-0547">Nucleotide-binding</keyword>
<dbReference type="FunFam" id="3.40.50.300:FF:000014">
    <property type="entry name" value="DNA polymerase III subunit gamma/tau"/>
    <property type="match status" value="1"/>
</dbReference>
<comment type="catalytic activity">
    <reaction evidence="11">
        <text>DNA(n) + a 2'-deoxyribonucleoside 5'-triphosphate = DNA(n+1) + diphosphate</text>
        <dbReference type="Rhea" id="RHEA:22508"/>
        <dbReference type="Rhea" id="RHEA-COMP:17339"/>
        <dbReference type="Rhea" id="RHEA-COMP:17340"/>
        <dbReference type="ChEBI" id="CHEBI:33019"/>
        <dbReference type="ChEBI" id="CHEBI:61560"/>
        <dbReference type="ChEBI" id="CHEBI:173112"/>
        <dbReference type="EC" id="2.7.7.7"/>
    </reaction>
</comment>
<feature type="region of interest" description="Disordered" evidence="12">
    <location>
        <begin position="371"/>
        <end position="457"/>
    </location>
</feature>
<dbReference type="Proteomes" id="UP000474676">
    <property type="component" value="Unassembled WGS sequence"/>
</dbReference>
<dbReference type="EMBL" id="VUMZ01000007">
    <property type="protein sequence ID" value="MST52276.1"/>
    <property type="molecule type" value="Genomic_DNA"/>
</dbReference>
<dbReference type="Pfam" id="PF12169">
    <property type="entry name" value="DNA_pol3_gamma3"/>
    <property type="match status" value="1"/>
</dbReference>
<dbReference type="GO" id="GO:0009360">
    <property type="term" value="C:DNA polymerase III complex"/>
    <property type="evidence" value="ECO:0007669"/>
    <property type="project" value="InterPro"/>
</dbReference>
<dbReference type="SUPFAM" id="SSF52540">
    <property type="entry name" value="P-loop containing nucleoside triphosphate hydrolases"/>
    <property type="match status" value="1"/>
</dbReference>
<dbReference type="InterPro" id="IPR022754">
    <property type="entry name" value="DNA_pol_III_gamma-3"/>
</dbReference>
<gene>
    <name evidence="14" type="primary">dnaX</name>
    <name evidence="14" type="ORF">FYJ64_08140</name>
</gene>
<reference evidence="14 15" key="1">
    <citation type="submission" date="2019-08" db="EMBL/GenBank/DDBJ databases">
        <title>In-depth cultivation of the pig gut microbiome towards novel bacterial diversity and tailored functional studies.</title>
        <authorList>
            <person name="Wylensek D."/>
            <person name="Hitch T.C.A."/>
            <person name="Clavel T."/>
        </authorList>
    </citation>
    <scope>NUCLEOTIDE SEQUENCE [LARGE SCALE GENOMIC DNA]</scope>
    <source>
        <strain evidence="14 15">WCA-MUC-591-APC-3H</strain>
    </source>
</reference>
<dbReference type="Pfam" id="PF22608">
    <property type="entry name" value="DNAX_ATPase_lid"/>
    <property type="match status" value="1"/>
</dbReference>
<keyword evidence="9" id="KW-0067">ATP-binding</keyword>
<dbReference type="EC" id="2.7.7.7" evidence="2"/>
<evidence type="ECO:0000256" key="3">
    <source>
        <dbReference type="ARBA" id="ARBA00022679"/>
    </source>
</evidence>
<dbReference type="SUPFAM" id="SSF48019">
    <property type="entry name" value="post-AAA+ oligomerization domain-like"/>
    <property type="match status" value="1"/>
</dbReference>
<keyword evidence="8" id="KW-0862">Zinc</keyword>
<evidence type="ECO:0000313" key="14">
    <source>
        <dbReference type="EMBL" id="MST52276.1"/>
    </source>
</evidence>
<evidence type="ECO:0000256" key="10">
    <source>
        <dbReference type="ARBA" id="ARBA00022932"/>
    </source>
</evidence>
<dbReference type="InterPro" id="IPR012763">
    <property type="entry name" value="DNA_pol_III_sug/sutau_N"/>
</dbReference>
<evidence type="ECO:0000259" key="13">
    <source>
        <dbReference type="SMART" id="SM00382"/>
    </source>
</evidence>
<dbReference type="PANTHER" id="PTHR11669">
    <property type="entry name" value="REPLICATION FACTOR C / DNA POLYMERASE III GAMMA-TAU SUBUNIT"/>
    <property type="match status" value="1"/>
</dbReference>
<evidence type="ECO:0000256" key="8">
    <source>
        <dbReference type="ARBA" id="ARBA00022833"/>
    </source>
</evidence>
<dbReference type="GO" id="GO:0003677">
    <property type="term" value="F:DNA binding"/>
    <property type="evidence" value="ECO:0007669"/>
    <property type="project" value="InterPro"/>
</dbReference>
<evidence type="ECO:0000256" key="4">
    <source>
        <dbReference type="ARBA" id="ARBA00022695"/>
    </source>
</evidence>
<proteinExistence type="inferred from homology"/>